<evidence type="ECO:0000259" key="3">
    <source>
        <dbReference type="PROSITE" id="PS50980"/>
    </source>
</evidence>
<feature type="domain" description="CoA carboxyltransferase N-terminal" evidence="3">
    <location>
        <begin position="7"/>
        <end position="249"/>
    </location>
</feature>
<dbReference type="InterPro" id="IPR034733">
    <property type="entry name" value="AcCoA_carboxyl_beta"/>
</dbReference>
<dbReference type="InterPro" id="IPR029045">
    <property type="entry name" value="ClpP/crotonase-like_dom_sf"/>
</dbReference>
<dbReference type="Proteomes" id="UP000466632">
    <property type="component" value="Chromosome"/>
</dbReference>
<evidence type="ECO:0000256" key="2">
    <source>
        <dbReference type="SAM" id="MobiDB-lite"/>
    </source>
</evidence>
<reference evidence="5 6" key="1">
    <citation type="journal article" date="2019" name="Emerg. Microbes Infect.">
        <title>Comprehensive subspecies identification of 175 nontuberculous mycobacteria species based on 7547 genomic profiles.</title>
        <authorList>
            <person name="Matsumoto Y."/>
            <person name="Kinjo T."/>
            <person name="Motooka D."/>
            <person name="Nabeya D."/>
            <person name="Jung N."/>
            <person name="Uechi K."/>
            <person name="Horii T."/>
            <person name="Iida T."/>
            <person name="Fujita J."/>
            <person name="Nakamura S."/>
        </authorList>
    </citation>
    <scope>NUCLEOTIDE SEQUENCE [LARGE SCALE GENOMIC DNA]</scope>
    <source>
        <strain evidence="5 6">JCM 16018</strain>
    </source>
</reference>
<sequence length="498" mass="52827">MPKSQDWGETLDDLARRRRRASEMGGPERLDKHRGKGKLDARARIDRLLDPGSFREIGTLVGGQVAADGIVVGSGLINGSPVMLGAEDFTTMAGSIGPGGNSKRYRIAELALRDKVPLVMLLEGAGFRPGGGHYGRTPTDLLAQAQCSGRVPTVAAVLGPSAGHGALVAPVCDFRIMSRQGAIFTAGPPVVKESTGEDISKEDLGGPVTAVPSGVIHNVAEDDEAVIADIRRYLSYFPPSAWSYPAPLPPDADSEPRATPELLDIVSRDNRRVYDMRAVLDVVFDRPDWFEVQPQYGKAIICALAHLGGHPVAVVANQPNVLAGSIDADAADKAAHFIMVADSFHLPIVFLADNPGMLPGSRSERSGVLRAGARMFAAQTAATTVKLHVTLRKAYGFGSMVMSLLGFDHQSATFAYPGATMGAMSAAALGRATHAGEDITAKLRDAELQASYRSAEHLGFDELIDPRETRDALLGSLLRGLSSRQAAAEPVTRTVIMP</sequence>
<dbReference type="InterPro" id="IPR051047">
    <property type="entry name" value="AccD/PCCB"/>
</dbReference>
<evidence type="ECO:0000313" key="6">
    <source>
        <dbReference type="Proteomes" id="UP000466632"/>
    </source>
</evidence>
<gene>
    <name evidence="5" type="ORF">MSEO_23780</name>
</gene>
<dbReference type="SUPFAM" id="SSF52096">
    <property type="entry name" value="ClpP/crotonase"/>
    <property type="match status" value="2"/>
</dbReference>
<evidence type="ECO:0000313" key="5">
    <source>
        <dbReference type="EMBL" id="BBY01879.1"/>
    </source>
</evidence>
<keyword evidence="5" id="KW-0808">Transferase</keyword>
<feature type="domain" description="CoA carboxyltransferase C-terminal" evidence="4">
    <location>
        <begin position="262"/>
        <end position="493"/>
    </location>
</feature>
<comment type="similarity">
    <text evidence="1">Belongs to the AccD/PCCB family.</text>
</comment>
<organism evidence="5 6">
    <name type="scientific">Mycobacterium seoulense</name>
    <dbReference type="NCBI Taxonomy" id="386911"/>
    <lineage>
        <taxon>Bacteria</taxon>
        <taxon>Bacillati</taxon>
        <taxon>Actinomycetota</taxon>
        <taxon>Actinomycetes</taxon>
        <taxon>Mycobacteriales</taxon>
        <taxon>Mycobacteriaceae</taxon>
        <taxon>Mycobacterium</taxon>
    </lineage>
</organism>
<dbReference type="GO" id="GO:0016740">
    <property type="term" value="F:transferase activity"/>
    <property type="evidence" value="ECO:0007669"/>
    <property type="project" value="UniProtKB-KW"/>
</dbReference>
<accession>A0A7I7NZM2</accession>
<dbReference type="AlphaFoldDB" id="A0A7I7NZM2"/>
<dbReference type="PANTHER" id="PTHR43842:SF2">
    <property type="entry name" value="PROPIONYL-COA CARBOXYLASE BETA CHAIN, MITOCHONDRIAL"/>
    <property type="match status" value="1"/>
</dbReference>
<proteinExistence type="inferred from homology"/>
<feature type="compositionally biased region" description="Basic and acidic residues" evidence="2">
    <location>
        <begin position="26"/>
        <end position="37"/>
    </location>
</feature>
<evidence type="ECO:0000259" key="4">
    <source>
        <dbReference type="PROSITE" id="PS50989"/>
    </source>
</evidence>
<dbReference type="PROSITE" id="PS50989">
    <property type="entry name" value="COA_CT_CTER"/>
    <property type="match status" value="1"/>
</dbReference>
<dbReference type="RefSeq" id="WP_163680303.1">
    <property type="nucleotide sequence ID" value="NZ_AP022582.1"/>
</dbReference>
<dbReference type="GO" id="GO:0004658">
    <property type="term" value="F:propionyl-CoA carboxylase activity"/>
    <property type="evidence" value="ECO:0007669"/>
    <property type="project" value="TreeGrafter"/>
</dbReference>
<dbReference type="PROSITE" id="PS50980">
    <property type="entry name" value="COA_CT_NTER"/>
    <property type="match status" value="1"/>
</dbReference>
<dbReference type="Gene3D" id="3.90.226.10">
    <property type="entry name" value="2-enoyl-CoA Hydratase, Chain A, domain 1"/>
    <property type="match status" value="2"/>
</dbReference>
<dbReference type="EMBL" id="AP022582">
    <property type="protein sequence ID" value="BBY01879.1"/>
    <property type="molecule type" value="Genomic_DNA"/>
</dbReference>
<protein>
    <submittedName>
        <fullName evidence="5">Acetyl-CoA carboxylase carboxyltransferase subunit</fullName>
    </submittedName>
</protein>
<dbReference type="Pfam" id="PF01039">
    <property type="entry name" value="Carboxyl_trans"/>
    <property type="match status" value="1"/>
</dbReference>
<keyword evidence="6" id="KW-1185">Reference proteome</keyword>
<evidence type="ECO:0000256" key="1">
    <source>
        <dbReference type="ARBA" id="ARBA00006102"/>
    </source>
</evidence>
<dbReference type="InterPro" id="IPR011763">
    <property type="entry name" value="COA_CT_C"/>
</dbReference>
<dbReference type="InterPro" id="IPR011762">
    <property type="entry name" value="COA_CT_N"/>
</dbReference>
<dbReference type="PANTHER" id="PTHR43842">
    <property type="entry name" value="PROPIONYL-COA CARBOXYLASE BETA CHAIN"/>
    <property type="match status" value="1"/>
</dbReference>
<name>A0A7I7NZM2_9MYCO</name>
<dbReference type="KEGG" id="mseo:MSEO_23780"/>
<feature type="region of interest" description="Disordered" evidence="2">
    <location>
        <begin position="1"/>
        <end position="37"/>
    </location>
</feature>